<dbReference type="InterPro" id="IPR034660">
    <property type="entry name" value="DinB/YfiT-like"/>
</dbReference>
<evidence type="ECO:0008006" key="4">
    <source>
        <dbReference type="Google" id="ProtNLM"/>
    </source>
</evidence>
<evidence type="ECO:0000256" key="1">
    <source>
        <dbReference type="SAM" id="MobiDB-lite"/>
    </source>
</evidence>
<dbReference type="EMBL" id="JACCCC010000001">
    <property type="protein sequence ID" value="NYE48642.1"/>
    <property type="molecule type" value="Genomic_DNA"/>
</dbReference>
<protein>
    <recommendedName>
        <fullName evidence="4">Mycothiol-dependent maleylpyruvate isomerase metal-binding domain-containing protein</fullName>
    </recommendedName>
</protein>
<dbReference type="Proteomes" id="UP000589036">
    <property type="component" value="Unassembled WGS sequence"/>
</dbReference>
<proteinExistence type="predicted"/>
<accession>A0A852TZZ7</accession>
<sequence length="188" mass="20151">MAALAAHTLGALHRVAVMPAEPAPERAERSAVDYYSPDARFSSEVNDDRVRSAQEAARGHADPRGIVARGERVWRELRPQLDAAPENRVVRTRHGDAMLLTDFLATRVVELVLHGLDLADALERAPWTAPEALAVVEGLLTERADKEALARTGLSGLRLVRAATGRELPGDPGRPALAGTGVHDLALG</sequence>
<comment type="caution">
    <text evidence="2">The sequence shown here is derived from an EMBL/GenBank/DDBJ whole genome shotgun (WGS) entry which is preliminary data.</text>
</comment>
<feature type="region of interest" description="Disordered" evidence="1">
    <location>
        <begin position="165"/>
        <end position="188"/>
    </location>
</feature>
<gene>
    <name evidence="2" type="ORF">HDA32_003762</name>
</gene>
<dbReference type="RefSeq" id="WP_312863238.1">
    <property type="nucleotide sequence ID" value="NZ_BAAAYY010000010.1"/>
</dbReference>
<keyword evidence="3" id="KW-1185">Reference proteome</keyword>
<organism evidence="2 3">
    <name type="scientific">Spinactinospora alkalitolerans</name>
    <dbReference type="NCBI Taxonomy" id="687207"/>
    <lineage>
        <taxon>Bacteria</taxon>
        <taxon>Bacillati</taxon>
        <taxon>Actinomycetota</taxon>
        <taxon>Actinomycetes</taxon>
        <taxon>Streptosporangiales</taxon>
        <taxon>Nocardiopsidaceae</taxon>
        <taxon>Spinactinospora</taxon>
    </lineage>
</organism>
<evidence type="ECO:0000313" key="3">
    <source>
        <dbReference type="Proteomes" id="UP000589036"/>
    </source>
</evidence>
<name>A0A852TZZ7_9ACTN</name>
<dbReference type="AlphaFoldDB" id="A0A852TZZ7"/>
<dbReference type="Gene3D" id="1.20.120.450">
    <property type="entry name" value="dinb family like domain"/>
    <property type="match status" value="1"/>
</dbReference>
<dbReference type="SUPFAM" id="SSF109854">
    <property type="entry name" value="DinB/YfiT-like putative metalloenzymes"/>
    <property type="match status" value="1"/>
</dbReference>
<evidence type="ECO:0000313" key="2">
    <source>
        <dbReference type="EMBL" id="NYE48642.1"/>
    </source>
</evidence>
<reference evidence="2 3" key="1">
    <citation type="submission" date="2020-07" db="EMBL/GenBank/DDBJ databases">
        <title>Sequencing the genomes of 1000 actinobacteria strains.</title>
        <authorList>
            <person name="Klenk H.-P."/>
        </authorList>
    </citation>
    <scope>NUCLEOTIDE SEQUENCE [LARGE SCALE GENOMIC DNA]</scope>
    <source>
        <strain evidence="2 3">CXB654</strain>
    </source>
</reference>